<dbReference type="Pfam" id="PF13193">
    <property type="entry name" value="AMP-binding_C"/>
    <property type="match status" value="1"/>
</dbReference>
<dbReference type="InterPro" id="IPR045851">
    <property type="entry name" value="AMP-bd_C_sf"/>
</dbReference>
<evidence type="ECO:0000259" key="9">
    <source>
        <dbReference type="Pfam" id="PF13193"/>
    </source>
</evidence>
<evidence type="ECO:0000256" key="7">
    <source>
        <dbReference type="ARBA" id="ARBA00048277"/>
    </source>
</evidence>
<evidence type="ECO:0000313" key="10">
    <source>
        <dbReference type="EMBL" id="CAF1197418.1"/>
    </source>
</evidence>
<keyword evidence="14" id="KW-1185">Reference proteome</keyword>
<keyword evidence="2" id="KW-0436">Ligase</keyword>
<evidence type="ECO:0000313" key="12">
    <source>
        <dbReference type="EMBL" id="CAF4007645.1"/>
    </source>
</evidence>
<accession>A0A815U2D6</accession>
<evidence type="ECO:0000313" key="13">
    <source>
        <dbReference type="EMBL" id="CAF4375065.1"/>
    </source>
</evidence>
<dbReference type="Proteomes" id="UP000682733">
    <property type="component" value="Unassembled WGS sequence"/>
</dbReference>
<dbReference type="Pfam" id="PF00501">
    <property type="entry name" value="AMP-binding"/>
    <property type="match status" value="1"/>
</dbReference>
<proteinExistence type="inferred from homology"/>
<dbReference type="EMBL" id="CAJNOK010014089">
    <property type="protein sequence ID" value="CAF1197418.1"/>
    <property type="molecule type" value="Genomic_DNA"/>
</dbReference>
<dbReference type="OrthoDB" id="10253115at2759"/>
<dbReference type="GO" id="GO:0031956">
    <property type="term" value="F:medium-chain fatty acid-CoA ligase activity"/>
    <property type="evidence" value="ECO:0007669"/>
    <property type="project" value="UniProtKB-EC"/>
</dbReference>
<name>A0A815U2D6_9BILA</name>
<organism evidence="11 14">
    <name type="scientific">Didymodactylos carnosus</name>
    <dbReference type="NCBI Taxonomy" id="1234261"/>
    <lineage>
        <taxon>Eukaryota</taxon>
        <taxon>Metazoa</taxon>
        <taxon>Spiralia</taxon>
        <taxon>Gnathifera</taxon>
        <taxon>Rotifera</taxon>
        <taxon>Eurotatoria</taxon>
        <taxon>Bdelloidea</taxon>
        <taxon>Philodinida</taxon>
        <taxon>Philodinidae</taxon>
        <taxon>Didymodactylos</taxon>
    </lineage>
</organism>
<dbReference type="AlphaFoldDB" id="A0A815U2D6"/>
<comment type="catalytic activity">
    <reaction evidence="6">
        <text>octanoate + ATP + CoA = octanoyl-CoA + AMP + diphosphate</text>
        <dbReference type="Rhea" id="RHEA:33631"/>
        <dbReference type="ChEBI" id="CHEBI:25646"/>
        <dbReference type="ChEBI" id="CHEBI:30616"/>
        <dbReference type="ChEBI" id="CHEBI:33019"/>
        <dbReference type="ChEBI" id="CHEBI:57287"/>
        <dbReference type="ChEBI" id="CHEBI:57386"/>
        <dbReference type="ChEBI" id="CHEBI:456215"/>
    </reaction>
</comment>
<feature type="domain" description="AMP-binding enzyme C-terminal" evidence="9">
    <location>
        <begin position="504"/>
        <end position="572"/>
    </location>
</feature>
<comment type="catalytic activity">
    <reaction evidence="7">
        <text>a medium-chain fatty acid + ATP + CoA = a medium-chain fatty acyl-CoA + AMP + diphosphate</text>
        <dbReference type="Rhea" id="RHEA:48340"/>
        <dbReference type="ChEBI" id="CHEBI:30616"/>
        <dbReference type="ChEBI" id="CHEBI:33019"/>
        <dbReference type="ChEBI" id="CHEBI:57287"/>
        <dbReference type="ChEBI" id="CHEBI:59558"/>
        <dbReference type="ChEBI" id="CHEBI:90546"/>
        <dbReference type="ChEBI" id="CHEBI:456215"/>
        <dbReference type="EC" id="6.2.1.2"/>
    </reaction>
</comment>
<evidence type="ECO:0000256" key="6">
    <source>
        <dbReference type="ARBA" id="ARBA00047319"/>
    </source>
</evidence>
<dbReference type="SUPFAM" id="SSF56801">
    <property type="entry name" value="Acetyl-CoA synthetase-like"/>
    <property type="match status" value="1"/>
</dbReference>
<dbReference type="Gene3D" id="3.40.50.980">
    <property type="match status" value="2"/>
</dbReference>
<dbReference type="EMBL" id="CAJOBC010088953">
    <property type="protein sequence ID" value="CAF4375065.1"/>
    <property type="molecule type" value="Genomic_DNA"/>
</dbReference>
<dbReference type="InterPro" id="IPR000873">
    <property type="entry name" value="AMP-dep_synth/lig_dom"/>
</dbReference>
<dbReference type="EMBL" id="CAJNOQ010023410">
    <property type="protein sequence ID" value="CAF1514973.1"/>
    <property type="molecule type" value="Genomic_DNA"/>
</dbReference>
<evidence type="ECO:0000256" key="5">
    <source>
        <dbReference type="ARBA" id="ARBA00039638"/>
    </source>
</evidence>
<dbReference type="EC" id="6.2.1.2" evidence="4"/>
<dbReference type="GO" id="GO:0006631">
    <property type="term" value="P:fatty acid metabolic process"/>
    <property type="evidence" value="ECO:0007669"/>
    <property type="project" value="TreeGrafter"/>
</dbReference>
<dbReference type="EMBL" id="CAJOBA010035619">
    <property type="protein sequence ID" value="CAF4007645.1"/>
    <property type="molecule type" value="Genomic_DNA"/>
</dbReference>
<dbReference type="Gene3D" id="3.30.300.30">
    <property type="match status" value="1"/>
</dbReference>
<evidence type="ECO:0000313" key="11">
    <source>
        <dbReference type="EMBL" id="CAF1514973.1"/>
    </source>
</evidence>
<evidence type="ECO:0000256" key="1">
    <source>
        <dbReference type="ARBA" id="ARBA00006432"/>
    </source>
</evidence>
<comment type="caution">
    <text evidence="11">The sequence shown here is derived from an EMBL/GenBank/DDBJ whole genome shotgun (WGS) entry which is preliminary data.</text>
</comment>
<dbReference type="Proteomes" id="UP000677228">
    <property type="component" value="Unassembled WGS sequence"/>
</dbReference>
<feature type="domain" description="AMP-dependent synthetase/ligase" evidence="8">
    <location>
        <begin position="71"/>
        <end position="453"/>
    </location>
</feature>
<reference evidence="11" key="1">
    <citation type="submission" date="2021-02" db="EMBL/GenBank/DDBJ databases">
        <authorList>
            <person name="Nowell W R."/>
        </authorList>
    </citation>
    <scope>NUCLEOTIDE SEQUENCE</scope>
</reference>
<evidence type="ECO:0000256" key="2">
    <source>
        <dbReference type="ARBA" id="ARBA00022598"/>
    </source>
</evidence>
<evidence type="ECO:0000259" key="8">
    <source>
        <dbReference type="Pfam" id="PF00501"/>
    </source>
</evidence>
<dbReference type="InterPro" id="IPR020845">
    <property type="entry name" value="AMP-binding_CS"/>
</dbReference>
<protein>
    <recommendedName>
        <fullName evidence="5">Medium-chain acyl-CoA ligase ACSF2, mitochondrial</fullName>
        <ecNumber evidence="4">6.2.1.2</ecNumber>
    </recommendedName>
</protein>
<dbReference type="PANTHER" id="PTHR43201:SF5">
    <property type="entry name" value="MEDIUM-CHAIN ACYL-COA LIGASE ACSF2, MITOCHONDRIAL"/>
    <property type="match status" value="1"/>
</dbReference>
<comment type="function">
    <text evidence="3">Acyl-CoA synthases catalyze the initial reaction in fatty acid metabolism, by forming a thioester with CoA. Has some preference toward medium-chain substrates. Plays a role in adipocyte differentiation.</text>
</comment>
<comment type="similarity">
    <text evidence="1">Belongs to the ATP-dependent AMP-binding enzyme family.</text>
</comment>
<evidence type="ECO:0000256" key="4">
    <source>
        <dbReference type="ARBA" id="ARBA00039009"/>
    </source>
</evidence>
<dbReference type="Proteomes" id="UP000681722">
    <property type="component" value="Unassembled WGS sequence"/>
</dbReference>
<dbReference type="PANTHER" id="PTHR43201">
    <property type="entry name" value="ACYL-COA SYNTHETASE"/>
    <property type="match status" value="1"/>
</dbReference>
<dbReference type="Proteomes" id="UP000663829">
    <property type="component" value="Unassembled WGS sequence"/>
</dbReference>
<gene>
    <name evidence="11" type="ORF">GPM918_LOCUS37284</name>
    <name evidence="10" type="ORF">OVA965_LOCUS23818</name>
    <name evidence="13" type="ORF">SRO942_LOCUS38046</name>
    <name evidence="12" type="ORF">TMI583_LOCUS24538</name>
</gene>
<dbReference type="PROSITE" id="PS00455">
    <property type="entry name" value="AMP_BINDING"/>
    <property type="match status" value="1"/>
</dbReference>
<dbReference type="Gene3D" id="2.30.38.10">
    <property type="entry name" value="Luciferase, Domain 3"/>
    <property type="match status" value="1"/>
</dbReference>
<evidence type="ECO:0000256" key="3">
    <source>
        <dbReference type="ARBA" id="ARBA00037247"/>
    </source>
</evidence>
<sequence>MIYRIRYLSTPFKVIQRFQSAVHERRFVSSVSNYAESPAKLTQSYYHHASSVPYRYRTVGQQLDHLTLIQPTFECYVFQGENKRYTLKTLKDEIDSIAVSLLELGFEKNDRLAVWLPNTSENVSMTYACSKLGVIKVNINPAYQDRELSYCLNKVGCKGLVMQPKVKSIDSLNILKRIIPELEHQSGDLNSKLIPSLKHVIITGDSTPVSGTHSYNYLLNRGANKRQNELFERQNFLDPDTPLAIYFTSGTTGSPKAAILTNFNMANNGRVFKLLYSDYFEKLCCPIPLFHVFGEVCGTLNSITNGFSTIFPSMLPDTVATMKAIEQERCTCLIGAPIIFQNILTHVDRKKYDMSSLLFGIVGAAPVSLQLLETIEREIPIKYISQGYGMTENAAALTMSVFANEDKQRRHGSVGKAMPRLEVKLVNKNGETVPIGEVGEIWARGYNVMKGYWNDPDKTRETITNENWLKTGDVATMDDEGYLYFHSRQKEMVIIGGLNVYPVEIEHTLVEHPQIADAQVFGIPDVKYGEVLCAWIKLKEHEHGDIQEIKDFLSKRLAFYKIPKHIKIVESFIEYMTPTGKVQKSKLIEIAKELNKI</sequence>
<dbReference type="InterPro" id="IPR025110">
    <property type="entry name" value="AMP-bd_C"/>
</dbReference>
<evidence type="ECO:0000313" key="14">
    <source>
        <dbReference type="Proteomes" id="UP000663829"/>
    </source>
</evidence>